<evidence type="ECO:0000313" key="3">
    <source>
        <dbReference type="Proteomes" id="UP001139354"/>
    </source>
</evidence>
<proteinExistence type="predicted"/>
<keyword evidence="1" id="KW-0812">Transmembrane</keyword>
<keyword evidence="3" id="KW-1185">Reference proteome</keyword>
<keyword evidence="1" id="KW-0472">Membrane</keyword>
<organism evidence="2 3">
    <name type="scientific">Microbacterium allomyrinae</name>
    <dbReference type="NCBI Taxonomy" id="2830666"/>
    <lineage>
        <taxon>Bacteria</taxon>
        <taxon>Bacillati</taxon>
        <taxon>Actinomycetota</taxon>
        <taxon>Actinomycetes</taxon>
        <taxon>Micrococcales</taxon>
        <taxon>Microbacteriaceae</taxon>
        <taxon>Microbacterium</taxon>
    </lineage>
</organism>
<sequence>MADLESTVRAEIDRRSTELAGVKRLDAVVEASRQALLAAVPRMTASLDSATANRAELPLRPAGPRRGHTTLVVLVAIFGALVPAMVLPSPRNGRPALDVDQGAIWVGVWAVAAFVCSVVISRDQLASKYLNPRGRGSRLFSAFAVIWALTLVYILFNWDDVDRYEPLVPIIGMVMLVLSIVGVLVLWVRARRVEREYWAGVADAGGVDPAVWVDPVAEWWANVARQLSPAERGAGDKSYELTLTVLEERGIIRAQDARRLRRKNPPVVWAGDAS</sequence>
<feature type="transmembrane region" description="Helical" evidence="1">
    <location>
        <begin position="70"/>
        <end position="90"/>
    </location>
</feature>
<protein>
    <submittedName>
        <fullName evidence="2">Uncharacterized protein</fullName>
    </submittedName>
</protein>
<name>A0A9X1S4W7_9MICO</name>
<feature type="transmembrane region" description="Helical" evidence="1">
    <location>
        <begin position="170"/>
        <end position="188"/>
    </location>
</feature>
<accession>A0A9X1S4W7</accession>
<gene>
    <name evidence="2" type="ORF">KEC57_15525</name>
</gene>
<dbReference type="EMBL" id="JAGTTN010000006">
    <property type="protein sequence ID" value="MCC2033598.1"/>
    <property type="molecule type" value="Genomic_DNA"/>
</dbReference>
<dbReference type="RefSeq" id="WP_229385602.1">
    <property type="nucleotide sequence ID" value="NZ_JAGTTN010000006.1"/>
</dbReference>
<feature type="transmembrane region" description="Helical" evidence="1">
    <location>
        <begin position="102"/>
        <end position="120"/>
    </location>
</feature>
<evidence type="ECO:0000256" key="1">
    <source>
        <dbReference type="SAM" id="Phobius"/>
    </source>
</evidence>
<keyword evidence="1" id="KW-1133">Transmembrane helix</keyword>
<dbReference type="Proteomes" id="UP001139354">
    <property type="component" value="Unassembled WGS sequence"/>
</dbReference>
<evidence type="ECO:0000313" key="2">
    <source>
        <dbReference type="EMBL" id="MCC2033598.1"/>
    </source>
</evidence>
<dbReference type="AlphaFoldDB" id="A0A9X1S4W7"/>
<feature type="transmembrane region" description="Helical" evidence="1">
    <location>
        <begin position="140"/>
        <end position="158"/>
    </location>
</feature>
<reference evidence="2" key="1">
    <citation type="submission" date="2021-04" db="EMBL/GenBank/DDBJ databases">
        <title>Microbacterium tenobrionis sp. nov. and Microbacterium allomyrinae sp. nov., isolated from larvae of Tenobrio molitor and Allomyrina dichotoma, respectively.</title>
        <authorList>
            <person name="Lee S.D."/>
        </authorList>
    </citation>
    <scope>NUCLEOTIDE SEQUENCE</scope>
    <source>
        <strain evidence="2">BWT-G7</strain>
    </source>
</reference>
<comment type="caution">
    <text evidence="2">The sequence shown here is derived from an EMBL/GenBank/DDBJ whole genome shotgun (WGS) entry which is preliminary data.</text>
</comment>